<dbReference type="Proteomes" id="UP000237271">
    <property type="component" value="Unassembled WGS sequence"/>
</dbReference>
<sequence length="273" mass="30996">MRLSCAFLIAAATATLLTSGKVAAADSVRKSDISTMALPDAVTAIGTAQDFGGKKRFLRYHNNELRDDKIDDEDRGLFDPPRLDALTREANDLTASTLKKPAFFYTLTNNYNPYNVPIPDEYQKLRTLYHSWYYHPTLLTSGKVAAADSVRKSDISTMALPDAVTAIGTAQDFGGKKRFLRYHNNELRDDKIDDEDRGLFDPARLDALTREANDLTASTLKKTGVKRFFYTLTNNYNPYNVPIPDEYQKLRTLYHSWYYHRYIPKLEAKGLLT</sequence>
<keyword evidence="7" id="KW-1185">Reference proteome</keyword>
<keyword evidence="3 5" id="KW-0964">Secreted</keyword>
<feature type="chain" id="PRO_5028512082" description="RxLR effector protein" evidence="5">
    <location>
        <begin position="25"/>
        <end position="273"/>
    </location>
</feature>
<dbReference type="EMBL" id="NCKW01001930">
    <property type="protein sequence ID" value="POM78703.1"/>
    <property type="molecule type" value="Genomic_DNA"/>
</dbReference>
<evidence type="ECO:0000256" key="3">
    <source>
        <dbReference type="ARBA" id="ARBA00022525"/>
    </source>
</evidence>
<evidence type="ECO:0000256" key="1">
    <source>
        <dbReference type="ARBA" id="ARBA00004613"/>
    </source>
</evidence>
<comment type="function">
    <text evidence="5">Effector that suppresses plant defense responses during pathogen infection.</text>
</comment>
<comment type="caution">
    <text evidence="6">The sequence shown here is derived from an EMBL/GenBank/DDBJ whole genome shotgun (WGS) entry which is preliminary data.</text>
</comment>
<name>A0A2P4YLN1_9STRA</name>
<evidence type="ECO:0000313" key="6">
    <source>
        <dbReference type="EMBL" id="POM78703.1"/>
    </source>
</evidence>
<dbReference type="Pfam" id="PF16810">
    <property type="entry name" value="RXLR"/>
    <property type="match status" value="2"/>
</dbReference>
<comment type="domain">
    <text evidence="5">The RxLR-dEER motif acts to carry the protein into the host cell cytoplasm through binding to cell surface phosphatidylinositol-3-phosphate.</text>
</comment>
<dbReference type="GO" id="GO:0005576">
    <property type="term" value="C:extracellular region"/>
    <property type="evidence" value="ECO:0007669"/>
    <property type="project" value="UniProtKB-SubCell"/>
</dbReference>
<feature type="signal peptide" evidence="5">
    <location>
        <begin position="1"/>
        <end position="24"/>
    </location>
</feature>
<evidence type="ECO:0000256" key="5">
    <source>
        <dbReference type="RuleBase" id="RU367124"/>
    </source>
</evidence>
<keyword evidence="4 5" id="KW-0732">Signal</keyword>
<dbReference type="AlphaFoldDB" id="A0A2P4YLN1"/>
<dbReference type="OrthoDB" id="126025at2759"/>
<comment type="subcellular location">
    <subcellularLocation>
        <location evidence="1 5">Secreted</location>
    </subcellularLocation>
</comment>
<evidence type="ECO:0000313" key="7">
    <source>
        <dbReference type="Proteomes" id="UP000237271"/>
    </source>
</evidence>
<organism evidence="6 7">
    <name type="scientific">Phytophthora palmivora</name>
    <dbReference type="NCBI Taxonomy" id="4796"/>
    <lineage>
        <taxon>Eukaryota</taxon>
        <taxon>Sar</taxon>
        <taxon>Stramenopiles</taxon>
        <taxon>Oomycota</taxon>
        <taxon>Peronosporomycetes</taxon>
        <taxon>Peronosporales</taxon>
        <taxon>Peronosporaceae</taxon>
        <taxon>Phytophthora</taxon>
    </lineage>
</organism>
<protein>
    <recommendedName>
        <fullName evidence="5">RxLR effector protein</fullName>
    </recommendedName>
</protein>
<dbReference type="InterPro" id="IPR031825">
    <property type="entry name" value="RXLR"/>
</dbReference>
<evidence type="ECO:0000256" key="4">
    <source>
        <dbReference type="ARBA" id="ARBA00022729"/>
    </source>
</evidence>
<reference evidence="6 7" key="1">
    <citation type="journal article" date="2017" name="Genome Biol. Evol.">
        <title>Phytophthora megakarya and P. palmivora, closely related causal agents of cacao black pod rot, underwent increases in genome sizes and gene numbers by different mechanisms.</title>
        <authorList>
            <person name="Ali S.S."/>
            <person name="Shao J."/>
            <person name="Lary D.J."/>
            <person name="Kronmiller B."/>
            <person name="Shen D."/>
            <person name="Strem M.D."/>
            <person name="Amoako-Attah I."/>
            <person name="Akrofi A.Y."/>
            <person name="Begoude B.A."/>
            <person name="Ten Hoopen G.M."/>
            <person name="Coulibaly K."/>
            <person name="Kebe B.I."/>
            <person name="Melnick R.L."/>
            <person name="Guiltinan M.J."/>
            <person name="Tyler B.M."/>
            <person name="Meinhardt L.W."/>
            <person name="Bailey B.A."/>
        </authorList>
    </citation>
    <scope>NUCLEOTIDE SEQUENCE [LARGE SCALE GENOMIC DNA]</scope>
    <source>
        <strain evidence="7">sbr112.9</strain>
    </source>
</reference>
<gene>
    <name evidence="6" type="ORF">PHPALM_3740</name>
</gene>
<evidence type="ECO:0000256" key="2">
    <source>
        <dbReference type="ARBA" id="ARBA00010400"/>
    </source>
</evidence>
<proteinExistence type="inferred from homology"/>
<comment type="similarity">
    <text evidence="2 5">Belongs to the RxLR effector family.</text>
</comment>
<accession>A0A2P4YLN1</accession>